<proteinExistence type="predicted"/>
<dbReference type="InterPro" id="IPR028098">
    <property type="entry name" value="Glyco_trans_4-like_N"/>
</dbReference>
<comment type="caution">
    <text evidence="2">The sequence shown here is derived from an EMBL/GenBank/DDBJ whole genome shotgun (WGS) entry which is preliminary data.</text>
</comment>
<feature type="non-terminal residue" evidence="2">
    <location>
        <position position="1"/>
    </location>
</feature>
<dbReference type="Gene3D" id="3.40.50.2000">
    <property type="entry name" value="Glycogen Phosphorylase B"/>
    <property type="match status" value="1"/>
</dbReference>
<evidence type="ECO:0000313" key="2">
    <source>
        <dbReference type="EMBL" id="GAI69299.1"/>
    </source>
</evidence>
<gene>
    <name evidence="2" type="ORF">S06H3_66597</name>
</gene>
<organism evidence="2">
    <name type="scientific">marine sediment metagenome</name>
    <dbReference type="NCBI Taxonomy" id="412755"/>
    <lineage>
        <taxon>unclassified sequences</taxon>
        <taxon>metagenomes</taxon>
        <taxon>ecological metagenomes</taxon>
    </lineage>
</organism>
<feature type="domain" description="Glycosyltransferase subfamily 4-like N-terminal" evidence="1">
    <location>
        <begin position="5"/>
        <end position="45"/>
    </location>
</feature>
<evidence type="ECO:0000259" key="1">
    <source>
        <dbReference type="Pfam" id="PF13439"/>
    </source>
</evidence>
<dbReference type="SUPFAM" id="SSF53756">
    <property type="entry name" value="UDP-Glycosyltransferase/glycogen phosphorylase"/>
    <property type="match status" value="1"/>
</dbReference>
<sequence length="53" mass="6001">LSLDYKGIKKATRIIAISEATKRDLMHLLAIPDEQISVVYLGVDHTTFRPSFQ</sequence>
<name>X1SNB1_9ZZZZ</name>
<dbReference type="AlphaFoldDB" id="X1SNB1"/>
<protein>
    <recommendedName>
        <fullName evidence="1">Glycosyltransferase subfamily 4-like N-terminal domain-containing protein</fullName>
    </recommendedName>
</protein>
<dbReference type="EMBL" id="BARV01045480">
    <property type="protein sequence ID" value="GAI69299.1"/>
    <property type="molecule type" value="Genomic_DNA"/>
</dbReference>
<reference evidence="2" key="1">
    <citation type="journal article" date="2014" name="Front. Microbiol.">
        <title>High frequency of phylogenetically diverse reductive dehalogenase-homologous genes in deep subseafloor sedimentary metagenomes.</title>
        <authorList>
            <person name="Kawai M."/>
            <person name="Futagami T."/>
            <person name="Toyoda A."/>
            <person name="Takaki Y."/>
            <person name="Nishi S."/>
            <person name="Hori S."/>
            <person name="Arai W."/>
            <person name="Tsubouchi T."/>
            <person name="Morono Y."/>
            <person name="Uchiyama I."/>
            <person name="Ito T."/>
            <person name="Fujiyama A."/>
            <person name="Inagaki F."/>
            <person name="Takami H."/>
        </authorList>
    </citation>
    <scope>NUCLEOTIDE SEQUENCE</scope>
    <source>
        <strain evidence="2">Expedition CK06-06</strain>
    </source>
</reference>
<dbReference type="Pfam" id="PF13439">
    <property type="entry name" value="Glyco_transf_4"/>
    <property type="match status" value="1"/>
</dbReference>
<accession>X1SNB1</accession>
<feature type="non-terminal residue" evidence="2">
    <location>
        <position position="53"/>
    </location>
</feature>